<sequence length="110" mass="12837">RKRNLDFHALFPKVPMGEILVDDYNCAMQKEILMQGRLYISERHICFYSNIFGWVANLVIPFSSVLAIEKRTTAYVIPNAINLVSSKGRFFFSSFLFRDSAYMNLVDTWK</sequence>
<dbReference type="InterPro" id="IPR011993">
    <property type="entry name" value="PH-like_dom_sf"/>
</dbReference>
<dbReference type="InterPro" id="IPR004182">
    <property type="entry name" value="GRAM"/>
</dbReference>
<evidence type="ECO:0000313" key="2">
    <source>
        <dbReference type="EMBL" id="RKP07592.1"/>
    </source>
</evidence>
<dbReference type="Proteomes" id="UP000271241">
    <property type="component" value="Unassembled WGS sequence"/>
</dbReference>
<dbReference type="GO" id="GO:0005886">
    <property type="term" value="C:plasma membrane"/>
    <property type="evidence" value="ECO:0007669"/>
    <property type="project" value="TreeGrafter"/>
</dbReference>
<evidence type="ECO:0000259" key="1">
    <source>
        <dbReference type="SMART" id="SM00568"/>
    </source>
</evidence>
<dbReference type="SMART" id="SM00568">
    <property type="entry name" value="GRAM"/>
    <property type="match status" value="1"/>
</dbReference>
<gene>
    <name evidence="2" type="ORF">THASP1DRAFT_2118</name>
</gene>
<reference evidence="3" key="1">
    <citation type="journal article" date="2018" name="Nat. Microbiol.">
        <title>Leveraging single-cell genomics to expand the fungal tree of life.</title>
        <authorList>
            <person name="Ahrendt S.R."/>
            <person name="Quandt C.A."/>
            <person name="Ciobanu D."/>
            <person name="Clum A."/>
            <person name="Salamov A."/>
            <person name="Andreopoulos B."/>
            <person name="Cheng J.F."/>
            <person name="Woyke T."/>
            <person name="Pelin A."/>
            <person name="Henrissat B."/>
            <person name="Reynolds N.K."/>
            <person name="Benny G.L."/>
            <person name="Smith M.E."/>
            <person name="James T.Y."/>
            <person name="Grigoriev I.V."/>
        </authorList>
    </citation>
    <scope>NUCLEOTIDE SEQUENCE [LARGE SCALE GENOMIC DNA]</scope>
    <source>
        <strain evidence="3">RSA 1356</strain>
    </source>
</reference>
<dbReference type="EMBL" id="KZ992698">
    <property type="protein sequence ID" value="RKP07592.1"/>
    <property type="molecule type" value="Genomic_DNA"/>
</dbReference>
<dbReference type="GO" id="GO:0032366">
    <property type="term" value="P:intracellular sterol transport"/>
    <property type="evidence" value="ECO:0007669"/>
    <property type="project" value="TreeGrafter"/>
</dbReference>
<dbReference type="GO" id="GO:0032541">
    <property type="term" value="C:cortical endoplasmic reticulum"/>
    <property type="evidence" value="ECO:0007669"/>
    <property type="project" value="TreeGrafter"/>
</dbReference>
<name>A0A4P9XP21_9FUNG</name>
<dbReference type="GO" id="GO:0140268">
    <property type="term" value="C:endoplasmic reticulum-plasma membrane contact site"/>
    <property type="evidence" value="ECO:0007669"/>
    <property type="project" value="TreeGrafter"/>
</dbReference>
<dbReference type="CDD" id="cd13220">
    <property type="entry name" value="PH-GRAM_GRAMDC"/>
    <property type="match status" value="1"/>
</dbReference>
<dbReference type="AlphaFoldDB" id="A0A4P9XP21"/>
<protein>
    <submittedName>
        <fullName evidence="2">GRAM domain-containing protein</fullName>
    </submittedName>
</protein>
<dbReference type="GO" id="GO:0032934">
    <property type="term" value="F:sterol binding"/>
    <property type="evidence" value="ECO:0007669"/>
    <property type="project" value="TreeGrafter"/>
</dbReference>
<dbReference type="Gene3D" id="2.30.29.30">
    <property type="entry name" value="Pleckstrin-homology domain (PH domain)/Phosphotyrosine-binding domain (PTB)"/>
    <property type="match status" value="1"/>
</dbReference>
<feature type="non-terminal residue" evidence="2">
    <location>
        <position position="110"/>
    </location>
</feature>
<dbReference type="GO" id="GO:0005789">
    <property type="term" value="C:endoplasmic reticulum membrane"/>
    <property type="evidence" value="ECO:0007669"/>
    <property type="project" value="TreeGrafter"/>
</dbReference>
<accession>A0A4P9XP21</accession>
<evidence type="ECO:0000313" key="3">
    <source>
        <dbReference type="Proteomes" id="UP000271241"/>
    </source>
</evidence>
<proteinExistence type="predicted"/>
<feature type="domain" description="GRAM" evidence="1">
    <location>
        <begin position="5"/>
        <end position="72"/>
    </location>
</feature>
<feature type="non-terminal residue" evidence="2">
    <location>
        <position position="1"/>
    </location>
</feature>
<dbReference type="STRING" id="78915.A0A4P9XP21"/>
<dbReference type="OrthoDB" id="2162691at2759"/>
<dbReference type="GO" id="GO:0120015">
    <property type="term" value="F:sterol transfer activity"/>
    <property type="evidence" value="ECO:0007669"/>
    <property type="project" value="TreeGrafter"/>
</dbReference>
<dbReference type="PANTHER" id="PTHR23319">
    <property type="entry name" value="GRAM DOMAIN CONTAINING 1B, ISOFORM E"/>
    <property type="match status" value="1"/>
</dbReference>
<dbReference type="PANTHER" id="PTHR23319:SF4">
    <property type="entry name" value="GRAM DOMAIN CONTAINING 1B, ISOFORM E"/>
    <property type="match status" value="1"/>
</dbReference>
<dbReference type="Pfam" id="PF02893">
    <property type="entry name" value="GRAM"/>
    <property type="match status" value="1"/>
</dbReference>
<dbReference type="GO" id="GO:0005739">
    <property type="term" value="C:mitochondrion"/>
    <property type="evidence" value="ECO:0007669"/>
    <property type="project" value="TreeGrafter"/>
</dbReference>
<keyword evidence="3" id="KW-1185">Reference proteome</keyword>
<organism evidence="2 3">
    <name type="scientific">Thamnocephalis sphaerospora</name>
    <dbReference type="NCBI Taxonomy" id="78915"/>
    <lineage>
        <taxon>Eukaryota</taxon>
        <taxon>Fungi</taxon>
        <taxon>Fungi incertae sedis</taxon>
        <taxon>Zoopagomycota</taxon>
        <taxon>Zoopagomycotina</taxon>
        <taxon>Zoopagomycetes</taxon>
        <taxon>Zoopagales</taxon>
        <taxon>Sigmoideomycetaceae</taxon>
        <taxon>Thamnocephalis</taxon>
    </lineage>
</organism>
<dbReference type="InterPro" id="IPR051482">
    <property type="entry name" value="Cholesterol_transport"/>
</dbReference>